<reference evidence="2" key="3">
    <citation type="submission" date="2015-02" db="UniProtKB">
        <authorList>
            <consortium name="EnsemblProtists"/>
        </authorList>
    </citation>
    <scope>IDENTIFICATION</scope>
    <source>
        <strain evidence="2">DAOM BR144</strain>
    </source>
</reference>
<dbReference type="GO" id="GO:0005506">
    <property type="term" value="F:iron ion binding"/>
    <property type="evidence" value="ECO:0007669"/>
    <property type="project" value="InterPro"/>
</dbReference>
<dbReference type="GO" id="GO:0016702">
    <property type="term" value="F:oxidoreductase activity, acting on single donors with incorporation of molecular oxygen, incorporation of two atoms of oxygen"/>
    <property type="evidence" value="ECO:0007669"/>
    <property type="project" value="InterPro"/>
</dbReference>
<name>K3XB81_GLOUD</name>
<dbReference type="SUPFAM" id="SSF49482">
    <property type="entry name" value="Aromatic compound dioxygenase"/>
    <property type="match status" value="1"/>
</dbReference>
<protein>
    <recommendedName>
        <fullName evidence="4">Intradiol ring-cleavage dioxygenases domain-containing protein</fullName>
    </recommendedName>
</protein>
<dbReference type="InterPro" id="IPR015889">
    <property type="entry name" value="Intradiol_dOase_core"/>
</dbReference>
<dbReference type="VEuPathDB" id="FungiDB:PYU1_G014449"/>
<reference evidence="3" key="1">
    <citation type="journal article" date="2010" name="Genome Biol.">
        <title>Genome sequence of the necrotrophic plant pathogen Pythium ultimum reveals original pathogenicity mechanisms and effector repertoire.</title>
        <authorList>
            <person name="Levesque C.A."/>
            <person name="Brouwer H."/>
            <person name="Cano L."/>
            <person name="Hamilton J.P."/>
            <person name="Holt C."/>
            <person name="Huitema E."/>
            <person name="Raffaele S."/>
            <person name="Robideau G.P."/>
            <person name="Thines M."/>
            <person name="Win J."/>
            <person name="Zerillo M.M."/>
            <person name="Beakes G.W."/>
            <person name="Boore J.L."/>
            <person name="Busam D."/>
            <person name="Dumas B."/>
            <person name="Ferriera S."/>
            <person name="Fuerstenberg S.I."/>
            <person name="Gachon C.M."/>
            <person name="Gaulin E."/>
            <person name="Govers F."/>
            <person name="Grenville-Briggs L."/>
            <person name="Horner N."/>
            <person name="Hostetler J."/>
            <person name="Jiang R.H."/>
            <person name="Johnson J."/>
            <person name="Krajaejun T."/>
            <person name="Lin H."/>
            <person name="Meijer H.J."/>
            <person name="Moore B."/>
            <person name="Morris P."/>
            <person name="Phuntmart V."/>
            <person name="Puiu D."/>
            <person name="Shetty J."/>
            <person name="Stajich J.E."/>
            <person name="Tripathy S."/>
            <person name="Wawra S."/>
            <person name="van West P."/>
            <person name="Whitty B.R."/>
            <person name="Coutinho P.M."/>
            <person name="Henrissat B."/>
            <person name="Martin F."/>
            <person name="Thomas P.D."/>
            <person name="Tyler B.M."/>
            <person name="De Vries R.P."/>
            <person name="Kamoun S."/>
            <person name="Yandell M."/>
            <person name="Tisserat N."/>
            <person name="Buell C.R."/>
        </authorList>
    </citation>
    <scope>NUCLEOTIDE SEQUENCE</scope>
    <source>
        <strain evidence="3">DAOM:BR144</strain>
    </source>
</reference>
<dbReference type="PANTHER" id="PTHR34315">
    <property type="match status" value="1"/>
</dbReference>
<dbReference type="PANTHER" id="PTHR34315:SF1">
    <property type="entry name" value="INTRADIOL RING-CLEAVAGE DIOXYGENASES DOMAIN-CONTAINING PROTEIN-RELATED"/>
    <property type="match status" value="1"/>
</dbReference>
<feature type="chain" id="PRO_5003868775" description="Intradiol ring-cleavage dioxygenases domain-containing protein" evidence="1">
    <location>
        <begin position="23"/>
        <end position="399"/>
    </location>
</feature>
<evidence type="ECO:0000313" key="3">
    <source>
        <dbReference type="Proteomes" id="UP000019132"/>
    </source>
</evidence>
<sequence>MVLLRQLLTALSLAFVVAPAAGHRQHHGLNPAKAALFQANAHRLLKECVNSPHIRKFKEQAILRRAAHVDKLRDEVAARRRLSASTVLATNHRSTLTGINQNTDAATLFGTDPKCVLEPGVTEGPYYVNGEFIRSDIREDQAGVDLYAELQIVDFNTCTPVEDLYIDFWHCNSTGVYSGVVARSNGNRADTSNRDNTFGRGLAPTDANGVVSFVTKFPGHYTGRAIHIHILGTHGGTLLPNQTYSGGSVSHVGQIFFDQDLISEVEATPVYMTNRQRLTLNRDDSIFTQSAANGFDPVMEYTLLGDSVADGIYAWISVGIDMTASIEVSAAETLTARAGITGPVSASNGSSTGPDVVGGNAGDAVEGNASAVPIPSGSSLHIGPTAVAALAILSAMLFQ</sequence>
<dbReference type="Proteomes" id="UP000019132">
    <property type="component" value="Unassembled WGS sequence"/>
</dbReference>
<dbReference type="STRING" id="431595.K3XB81"/>
<evidence type="ECO:0000313" key="2">
    <source>
        <dbReference type="EnsemblProtists" id="PYU1_T014480"/>
    </source>
</evidence>
<evidence type="ECO:0000256" key="1">
    <source>
        <dbReference type="SAM" id="SignalP"/>
    </source>
</evidence>
<evidence type="ECO:0008006" key="4">
    <source>
        <dbReference type="Google" id="ProtNLM"/>
    </source>
</evidence>
<accession>K3XB81</accession>
<feature type="signal peptide" evidence="1">
    <location>
        <begin position="1"/>
        <end position="22"/>
    </location>
</feature>
<dbReference type="EMBL" id="GL376575">
    <property type="status" value="NOT_ANNOTATED_CDS"/>
    <property type="molecule type" value="Genomic_DNA"/>
</dbReference>
<dbReference type="AlphaFoldDB" id="K3XB81"/>
<keyword evidence="3" id="KW-1185">Reference proteome</keyword>
<dbReference type="CDD" id="cd03457">
    <property type="entry name" value="intradiol_dioxygenase_like"/>
    <property type="match status" value="1"/>
</dbReference>
<dbReference type="HOGENOM" id="CLU_027719_0_1_1"/>
<dbReference type="EnsemblProtists" id="PYU1_T014480">
    <property type="protein sequence ID" value="PYU1_T014480"/>
    <property type="gene ID" value="PYU1_G014449"/>
</dbReference>
<proteinExistence type="predicted"/>
<dbReference type="InParanoid" id="K3XB81"/>
<dbReference type="OMA" id="KTWLRGI"/>
<organism evidence="2 3">
    <name type="scientific">Globisporangium ultimum (strain ATCC 200006 / CBS 805.95 / DAOM BR144)</name>
    <name type="common">Pythium ultimum</name>
    <dbReference type="NCBI Taxonomy" id="431595"/>
    <lineage>
        <taxon>Eukaryota</taxon>
        <taxon>Sar</taxon>
        <taxon>Stramenopiles</taxon>
        <taxon>Oomycota</taxon>
        <taxon>Peronosporomycetes</taxon>
        <taxon>Pythiales</taxon>
        <taxon>Pythiaceae</taxon>
        <taxon>Globisporangium</taxon>
    </lineage>
</organism>
<reference evidence="3" key="2">
    <citation type="submission" date="2010-04" db="EMBL/GenBank/DDBJ databases">
        <authorList>
            <person name="Buell R."/>
            <person name="Hamilton J."/>
            <person name="Hostetler J."/>
        </authorList>
    </citation>
    <scope>NUCLEOTIDE SEQUENCE [LARGE SCALE GENOMIC DNA]</scope>
    <source>
        <strain evidence="3">DAOM:BR144</strain>
    </source>
</reference>
<dbReference type="Gene3D" id="2.60.130.10">
    <property type="entry name" value="Aromatic compound dioxygenase"/>
    <property type="match status" value="1"/>
</dbReference>
<dbReference type="eggNOG" id="ENOG502QPRK">
    <property type="taxonomic scope" value="Eukaryota"/>
</dbReference>
<keyword evidence="1" id="KW-0732">Signal</keyword>